<feature type="coiled-coil region" evidence="1">
    <location>
        <begin position="54"/>
        <end position="134"/>
    </location>
</feature>
<comment type="caution">
    <text evidence="3">The sequence shown here is derived from an EMBL/GenBank/DDBJ whole genome shotgun (WGS) entry which is preliminary data.</text>
</comment>
<keyword evidence="1" id="KW-0175">Coiled coil</keyword>
<dbReference type="RefSeq" id="WP_237470338.1">
    <property type="nucleotide sequence ID" value="NZ_JAKKWZ010000013.1"/>
</dbReference>
<reference evidence="3" key="1">
    <citation type="submission" date="2022-01" db="EMBL/GenBank/DDBJ databases">
        <authorList>
            <person name="Mingchao X."/>
        </authorList>
    </citation>
    <scope>NUCLEOTIDE SEQUENCE</scope>
    <source>
        <strain evidence="3">Bv4372</strain>
    </source>
</reference>
<keyword evidence="2" id="KW-0472">Membrane</keyword>
<protein>
    <submittedName>
        <fullName evidence="3">Uncharacterized protein</fullName>
    </submittedName>
</protein>
<proteinExistence type="predicted"/>
<evidence type="ECO:0000313" key="4">
    <source>
        <dbReference type="Proteomes" id="UP001201179"/>
    </source>
</evidence>
<accession>A0AAW5ALS1</accession>
<evidence type="ECO:0000313" key="3">
    <source>
        <dbReference type="EMBL" id="MCG0340113.1"/>
    </source>
</evidence>
<keyword evidence="2" id="KW-1133">Transmembrane helix</keyword>
<dbReference type="EMBL" id="JAKKWZ010000013">
    <property type="protein sequence ID" value="MCG0340113.1"/>
    <property type="molecule type" value="Genomic_DNA"/>
</dbReference>
<feature type="transmembrane region" description="Helical" evidence="2">
    <location>
        <begin position="158"/>
        <end position="182"/>
    </location>
</feature>
<evidence type="ECO:0000256" key="2">
    <source>
        <dbReference type="SAM" id="Phobius"/>
    </source>
</evidence>
<dbReference type="Proteomes" id="UP001201179">
    <property type="component" value="Unassembled WGS sequence"/>
</dbReference>
<evidence type="ECO:0000256" key="1">
    <source>
        <dbReference type="SAM" id="Coils"/>
    </source>
</evidence>
<dbReference type="AlphaFoldDB" id="A0AAW5ALS1"/>
<sequence length="184" mass="20959">MPIGKSKISDMDFGSFENTIDKNIETDKASDKFDQQLQAYKDAGNSLTLAKSSLETATGSLQEAKENLNKVTDKADAVTKAIDSFIAKVRDIKFKAKVDDADMEQAINNRKKLIENESKLLEDHRKENKEILTRHFYEMSNMMSRNEGVWLSNGWVKALLWIFLPCFLYTSISIVYLVASYIDK</sequence>
<gene>
    <name evidence="3" type="ORF">L4X52_08950</name>
</gene>
<organism evidence="3 4">
    <name type="scientific">Phocaeicola vulgatus</name>
    <name type="common">Bacteroides vulgatus</name>
    <dbReference type="NCBI Taxonomy" id="821"/>
    <lineage>
        <taxon>Bacteria</taxon>
        <taxon>Pseudomonadati</taxon>
        <taxon>Bacteroidota</taxon>
        <taxon>Bacteroidia</taxon>
        <taxon>Bacteroidales</taxon>
        <taxon>Bacteroidaceae</taxon>
        <taxon>Phocaeicola</taxon>
    </lineage>
</organism>
<name>A0AAW5ALS1_PHOVU</name>
<keyword evidence="2" id="KW-0812">Transmembrane</keyword>